<keyword evidence="3" id="KW-1185">Reference proteome</keyword>
<comment type="caution">
    <text evidence="2">The sequence shown here is derived from an EMBL/GenBank/DDBJ whole genome shotgun (WGS) entry which is preliminary data.</text>
</comment>
<name>A0ABQ5H3X7_9ASTR</name>
<feature type="compositionally biased region" description="Low complexity" evidence="1">
    <location>
        <begin position="44"/>
        <end position="66"/>
    </location>
</feature>
<reference evidence="2" key="1">
    <citation type="journal article" date="2022" name="Int. J. Mol. Sci.">
        <title>Draft Genome of Tanacetum Coccineum: Genomic Comparison of Closely Related Tanacetum-Family Plants.</title>
        <authorList>
            <person name="Yamashiro T."/>
            <person name="Shiraishi A."/>
            <person name="Nakayama K."/>
            <person name="Satake H."/>
        </authorList>
    </citation>
    <scope>NUCLEOTIDE SEQUENCE</scope>
</reference>
<protein>
    <submittedName>
        <fullName evidence="2">Uncharacterized protein</fullName>
    </submittedName>
</protein>
<dbReference type="EMBL" id="BQNB010019156">
    <property type="protein sequence ID" value="GJT82309.1"/>
    <property type="molecule type" value="Genomic_DNA"/>
</dbReference>
<proteinExistence type="predicted"/>
<evidence type="ECO:0000256" key="1">
    <source>
        <dbReference type="SAM" id="MobiDB-lite"/>
    </source>
</evidence>
<gene>
    <name evidence="2" type="ORF">Tco_1056651</name>
</gene>
<dbReference type="Proteomes" id="UP001151760">
    <property type="component" value="Unassembled WGS sequence"/>
</dbReference>
<accession>A0ABQ5H3X7</accession>
<sequence>MAPGKATNKILTICEVTSETNHRRYPRDFFPPEEIPPPKDTETPVESPIPISPSSSVGSSSPVRSTTPPPDYPFDESIFAELDNSLWIIPRPLGSEPVPEESNESNACLNVHL</sequence>
<reference evidence="2" key="2">
    <citation type="submission" date="2022-01" db="EMBL/GenBank/DDBJ databases">
        <authorList>
            <person name="Yamashiro T."/>
            <person name="Shiraishi A."/>
            <person name="Satake H."/>
            <person name="Nakayama K."/>
        </authorList>
    </citation>
    <scope>NUCLEOTIDE SEQUENCE</scope>
</reference>
<evidence type="ECO:0000313" key="3">
    <source>
        <dbReference type="Proteomes" id="UP001151760"/>
    </source>
</evidence>
<organism evidence="2 3">
    <name type="scientific">Tanacetum coccineum</name>
    <dbReference type="NCBI Taxonomy" id="301880"/>
    <lineage>
        <taxon>Eukaryota</taxon>
        <taxon>Viridiplantae</taxon>
        <taxon>Streptophyta</taxon>
        <taxon>Embryophyta</taxon>
        <taxon>Tracheophyta</taxon>
        <taxon>Spermatophyta</taxon>
        <taxon>Magnoliopsida</taxon>
        <taxon>eudicotyledons</taxon>
        <taxon>Gunneridae</taxon>
        <taxon>Pentapetalae</taxon>
        <taxon>asterids</taxon>
        <taxon>campanulids</taxon>
        <taxon>Asterales</taxon>
        <taxon>Asteraceae</taxon>
        <taxon>Asteroideae</taxon>
        <taxon>Anthemideae</taxon>
        <taxon>Anthemidinae</taxon>
        <taxon>Tanacetum</taxon>
    </lineage>
</organism>
<evidence type="ECO:0000313" key="2">
    <source>
        <dbReference type="EMBL" id="GJT82309.1"/>
    </source>
</evidence>
<feature type="region of interest" description="Disordered" evidence="1">
    <location>
        <begin position="22"/>
        <end position="76"/>
    </location>
</feature>